<gene>
    <name evidence="5" type="ORF">FZC76_21600</name>
</gene>
<evidence type="ECO:0000256" key="2">
    <source>
        <dbReference type="SAM" id="Coils"/>
    </source>
</evidence>
<dbReference type="RefSeq" id="WP_148990176.1">
    <property type="nucleotide sequence ID" value="NZ_VTEV01000015.1"/>
</dbReference>
<dbReference type="NCBIfam" id="TIGR01760">
    <property type="entry name" value="tape_meas_TP901"/>
    <property type="match status" value="1"/>
</dbReference>
<sequence length="928" mass="100374">MATEANAGSVKAKLILESEAFKRAMQEARNEMRSTQGEARSTSRDIETINTAAFAVGTAVAAGIGASVAVAANFEEAMSRVKAISGATESEFELLKNKAAEMGAATQFSATQAASALEYLSMAGFDVNEQIGALPSVLSLAASAKIDLGRSADIVSNIMTGFGISADDTGHAVDVLVKTMTTANTDLPQLGDAMKYVAPVAASLGLSIEETATAVAKMSDAGIQGSQAGTSLRATLLALANPTGQTADAIEDLNIKINDANGEMKPLPELIGHISDRMDGMTDAQKTQTAAQLVGTEAASGFLALLKVGEDGLREYSTELENAGGTADQVAKTQMENLKGSFVEFQSALEGLGIKIGDEFLPQFKEIVEVGTDIVRKFTDMDTGAYVTGLTMAGTAASIGILITTFMRLSGVIVGLMASMGPAGWIIAGVSILGGLLVGLKMGYDEVNEVSLDNINAMSEQHGHLENLINEYDNLERRSRLTTDELARFVDINADIARTSDPTTIAALREEQEKLAKNSGLSNEELNRMVELNNSIVEIVPDANYHLTDQGNILLDNTDAAKAYNDEQLKRIQLELEAERAKAEANLAENLGKEEKLLQEQNEARQVAIGLDKEMGDQKKIIGEMQRDLDDKRHEMSGLEIQAAEDKIWLEERELGKLQDKYAQQMDIVLKKEDELTKVREEIQLLDDIVHKMVDVELKQVGITAKKGESIKAIDTEISKLQSQKRELERNTSEAMKQTDEYRNGQSQIDGQISKLQGVKNKVYDILGTARNLNYELGKNISKNVYITQYSNTGAYMQYHTGGVVGKKPQGNSLPKMHEGGSVSSLMKDRPMHNEIDIRALRNEMILTEGMQANLMELLETGRIGFDKQGSVQDLQPLVDAITKLAGRPVIVELDGEAVGSATFDVSMRFEEDLTTTQLLVNGVKERS</sequence>
<feature type="coiled-coil region" evidence="2">
    <location>
        <begin position="711"/>
        <end position="741"/>
    </location>
</feature>
<dbReference type="InterPro" id="IPR010090">
    <property type="entry name" value="Phage_tape_meas"/>
</dbReference>
<dbReference type="Proteomes" id="UP000322524">
    <property type="component" value="Unassembled WGS sequence"/>
</dbReference>
<evidence type="ECO:0000256" key="1">
    <source>
        <dbReference type="ARBA" id="ARBA00022612"/>
    </source>
</evidence>
<keyword evidence="2" id="KW-0175">Coiled coil</keyword>
<feature type="coiled-coil region" evidence="2">
    <location>
        <begin position="622"/>
        <end position="661"/>
    </location>
</feature>
<feature type="transmembrane region" description="Helical" evidence="3">
    <location>
        <begin position="413"/>
        <end position="438"/>
    </location>
</feature>
<dbReference type="Pfam" id="PF10145">
    <property type="entry name" value="PhageMin_Tail"/>
    <property type="match status" value="1"/>
</dbReference>
<dbReference type="EMBL" id="VTEV01000015">
    <property type="protein sequence ID" value="TYS60470.1"/>
    <property type="molecule type" value="Genomic_DNA"/>
</dbReference>
<dbReference type="PANTHER" id="PTHR37813:SF1">
    <property type="entry name" value="FELS-2 PROPHAGE PROTEIN"/>
    <property type="match status" value="1"/>
</dbReference>
<name>A0A5D4SB50_9BACI</name>
<feature type="coiled-coil region" evidence="2">
    <location>
        <begin position="458"/>
        <end position="485"/>
    </location>
</feature>
<feature type="transmembrane region" description="Helical" evidence="3">
    <location>
        <begin position="52"/>
        <end position="74"/>
    </location>
</feature>
<dbReference type="PANTHER" id="PTHR37813">
    <property type="entry name" value="FELS-2 PROPHAGE PROTEIN"/>
    <property type="match status" value="1"/>
</dbReference>
<keyword evidence="3" id="KW-0812">Transmembrane</keyword>
<keyword evidence="3" id="KW-1133">Transmembrane helix</keyword>
<feature type="transmembrane region" description="Helical" evidence="3">
    <location>
        <begin position="385"/>
        <end position="407"/>
    </location>
</feature>
<evidence type="ECO:0000256" key="3">
    <source>
        <dbReference type="SAM" id="Phobius"/>
    </source>
</evidence>
<dbReference type="OrthoDB" id="28713at2"/>
<dbReference type="AlphaFoldDB" id="A0A5D4SB50"/>
<comment type="caution">
    <text evidence="5">The sequence shown here is derived from an EMBL/GenBank/DDBJ whole genome shotgun (WGS) entry which is preliminary data.</text>
</comment>
<keyword evidence="1" id="KW-1188">Viral release from host cell</keyword>
<keyword evidence="3" id="KW-0472">Membrane</keyword>
<evidence type="ECO:0000313" key="5">
    <source>
        <dbReference type="EMBL" id="TYS60470.1"/>
    </source>
</evidence>
<protein>
    <submittedName>
        <fullName evidence="5">Phage tail tape measure protein</fullName>
    </submittedName>
</protein>
<feature type="coiled-coil region" evidence="2">
    <location>
        <begin position="564"/>
        <end position="591"/>
    </location>
</feature>
<proteinExistence type="predicted"/>
<evidence type="ECO:0000313" key="6">
    <source>
        <dbReference type="Proteomes" id="UP000322524"/>
    </source>
</evidence>
<feature type="domain" description="Phage tail tape measure protein" evidence="4">
    <location>
        <begin position="97"/>
        <end position="295"/>
    </location>
</feature>
<feature type="coiled-coil region" evidence="2">
    <location>
        <begin position="11"/>
        <end position="45"/>
    </location>
</feature>
<organism evidence="5 6">
    <name type="scientific">Sutcliffiella horikoshii</name>
    <dbReference type="NCBI Taxonomy" id="79883"/>
    <lineage>
        <taxon>Bacteria</taxon>
        <taxon>Bacillati</taxon>
        <taxon>Bacillota</taxon>
        <taxon>Bacilli</taxon>
        <taxon>Bacillales</taxon>
        <taxon>Bacillaceae</taxon>
        <taxon>Sutcliffiella</taxon>
    </lineage>
</organism>
<accession>A0A5D4SB50</accession>
<evidence type="ECO:0000259" key="4">
    <source>
        <dbReference type="Pfam" id="PF10145"/>
    </source>
</evidence>
<reference evidence="5 6" key="1">
    <citation type="submission" date="2019-08" db="EMBL/GenBank/DDBJ databases">
        <title>Bacillus genomes from the desert of Cuatro Cienegas, Coahuila.</title>
        <authorList>
            <person name="Olmedo-Alvarez G."/>
        </authorList>
    </citation>
    <scope>NUCLEOTIDE SEQUENCE [LARGE SCALE GENOMIC DNA]</scope>
    <source>
        <strain evidence="5 6">CH28_1T</strain>
    </source>
</reference>